<dbReference type="Gene3D" id="3.40.30.10">
    <property type="entry name" value="Glutaredoxin"/>
    <property type="match status" value="1"/>
</dbReference>
<keyword evidence="4" id="KW-1185">Reference proteome</keyword>
<dbReference type="CDD" id="cd03035">
    <property type="entry name" value="ArsC_Yffb"/>
    <property type="match status" value="1"/>
</dbReference>
<accession>A0A5M6CHP8</accession>
<name>A0A5M6CHP8_9BACT</name>
<protein>
    <submittedName>
        <fullName evidence="3">ArsC family reductase</fullName>
    </submittedName>
</protein>
<dbReference type="SUPFAM" id="SSF52833">
    <property type="entry name" value="Thioredoxin-like"/>
    <property type="match status" value="1"/>
</dbReference>
<dbReference type="AlphaFoldDB" id="A0A5M6CHP8"/>
<sequence length="116" mass="13402">MYTLYGIPNCDSVKKARTFLEANSIPYTFHDYKKEGISKAKLTQWSKQLGWENLINKNSTTWKELDEAIKNDVTTQAAAINVMMEYTSAIKRPIIMKDDAIVAIRFNEAEYQKVFL</sequence>
<dbReference type="EMBL" id="VWSH01000003">
    <property type="protein sequence ID" value="KAA5533462.1"/>
    <property type="molecule type" value="Genomic_DNA"/>
</dbReference>
<evidence type="ECO:0000313" key="4">
    <source>
        <dbReference type="Proteomes" id="UP000323632"/>
    </source>
</evidence>
<organism evidence="3 4">
    <name type="scientific">Taibaiella lutea</name>
    <dbReference type="NCBI Taxonomy" id="2608001"/>
    <lineage>
        <taxon>Bacteria</taxon>
        <taxon>Pseudomonadati</taxon>
        <taxon>Bacteroidota</taxon>
        <taxon>Chitinophagia</taxon>
        <taxon>Chitinophagales</taxon>
        <taxon>Chitinophagaceae</taxon>
        <taxon>Taibaiella</taxon>
    </lineage>
</organism>
<dbReference type="InterPro" id="IPR036249">
    <property type="entry name" value="Thioredoxin-like_sf"/>
</dbReference>
<reference evidence="3 4" key="1">
    <citation type="submission" date="2019-09" db="EMBL/GenBank/DDBJ databases">
        <title>Genome sequence and assembly of Taibaiella sp.</title>
        <authorList>
            <person name="Chhetri G."/>
        </authorList>
    </citation>
    <scope>NUCLEOTIDE SEQUENCE [LARGE SCALE GENOMIC DNA]</scope>
    <source>
        <strain evidence="3 4">KVB11</strain>
    </source>
</reference>
<dbReference type="PANTHER" id="PTHR30041:SF8">
    <property type="entry name" value="PROTEIN YFFB"/>
    <property type="match status" value="1"/>
</dbReference>
<evidence type="ECO:0000256" key="1">
    <source>
        <dbReference type="ARBA" id="ARBA00007198"/>
    </source>
</evidence>
<dbReference type="NCBIfam" id="NF008107">
    <property type="entry name" value="PRK10853.1"/>
    <property type="match status" value="1"/>
</dbReference>
<gene>
    <name evidence="3" type="ORF">F0919_13050</name>
</gene>
<dbReference type="InterPro" id="IPR006504">
    <property type="entry name" value="Tscrpt_reg_Spx/MgsR"/>
</dbReference>
<dbReference type="Proteomes" id="UP000323632">
    <property type="component" value="Unassembled WGS sequence"/>
</dbReference>
<comment type="caution">
    <text evidence="3">The sequence shown here is derived from an EMBL/GenBank/DDBJ whole genome shotgun (WGS) entry which is preliminary data.</text>
</comment>
<evidence type="ECO:0000256" key="2">
    <source>
        <dbReference type="PROSITE-ProRule" id="PRU01282"/>
    </source>
</evidence>
<proteinExistence type="inferred from homology"/>
<comment type="similarity">
    <text evidence="1 2">Belongs to the ArsC family.</text>
</comment>
<dbReference type="InterPro" id="IPR006660">
    <property type="entry name" value="Arsenate_reductase-like"/>
</dbReference>
<dbReference type="PANTHER" id="PTHR30041">
    <property type="entry name" value="ARSENATE REDUCTASE"/>
    <property type="match status" value="1"/>
</dbReference>
<dbReference type="NCBIfam" id="TIGR01617">
    <property type="entry name" value="arsC_related"/>
    <property type="match status" value="1"/>
</dbReference>
<dbReference type="PROSITE" id="PS51353">
    <property type="entry name" value="ARSC"/>
    <property type="match status" value="1"/>
</dbReference>
<dbReference type="RefSeq" id="WP_150033209.1">
    <property type="nucleotide sequence ID" value="NZ_VWSH01000003.1"/>
</dbReference>
<dbReference type="Pfam" id="PF03960">
    <property type="entry name" value="ArsC"/>
    <property type="match status" value="1"/>
</dbReference>
<evidence type="ECO:0000313" key="3">
    <source>
        <dbReference type="EMBL" id="KAA5533462.1"/>
    </source>
</evidence>